<keyword evidence="1" id="KW-0472">Membrane</keyword>
<protein>
    <submittedName>
        <fullName evidence="3">Putative transporter</fullName>
    </submittedName>
</protein>
<keyword evidence="1" id="KW-1133">Transmembrane helix</keyword>
<feature type="transmembrane region" description="Helical" evidence="1">
    <location>
        <begin position="213"/>
        <end position="231"/>
    </location>
</feature>
<gene>
    <name evidence="3" type="ORF">KARMA_1589</name>
</gene>
<dbReference type="Gene3D" id="1.10.3730.20">
    <property type="match status" value="1"/>
</dbReference>
<feature type="transmembrane region" description="Helical" evidence="1">
    <location>
        <begin position="264"/>
        <end position="282"/>
    </location>
</feature>
<feature type="transmembrane region" description="Helical" evidence="1">
    <location>
        <begin position="152"/>
        <end position="169"/>
    </location>
</feature>
<dbReference type="Pfam" id="PF00892">
    <property type="entry name" value="EamA"/>
    <property type="match status" value="2"/>
</dbReference>
<keyword evidence="4" id="KW-1185">Reference proteome</keyword>
<dbReference type="GO" id="GO:0016020">
    <property type="term" value="C:membrane"/>
    <property type="evidence" value="ECO:0007669"/>
    <property type="project" value="InterPro"/>
</dbReference>
<evidence type="ECO:0000256" key="1">
    <source>
        <dbReference type="SAM" id="Phobius"/>
    </source>
</evidence>
<dbReference type="AlphaFoldDB" id="A0A1M4MXT3"/>
<dbReference type="PANTHER" id="PTHR22911">
    <property type="entry name" value="ACYL-MALONYL CONDENSING ENZYME-RELATED"/>
    <property type="match status" value="1"/>
</dbReference>
<feature type="transmembrane region" description="Helical" evidence="1">
    <location>
        <begin position="75"/>
        <end position="95"/>
    </location>
</feature>
<dbReference type="InterPro" id="IPR000620">
    <property type="entry name" value="EamA_dom"/>
</dbReference>
<feature type="transmembrane region" description="Helical" evidence="1">
    <location>
        <begin position="181"/>
        <end position="201"/>
    </location>
</feature>
<name>A0A1M4MXT3_9RHOB</name>
<organism evidence="3 4">
    <name type="scientific">Donghicola eburneus</name>
    <dbReference type="NCBI Taxonomy" id="393278"/>
    <lineage>
        <taxon>Bacteria</taxon>
        <taxon>Pseudomonadati</taxon>
        <taxon>Pseudomonadota</taxon>
        <taxon>Alphaproteobacteria</taxon>
        <taxon>Rhodobacterales</taxon>
        <taxon>Roseobacteraceae</taxon>
        <taxon>Donghicola</taxon>
    </lineage>
</organism>
<sequence length="294" mass="31658">MTQISARSNVKGIALMTLGMFSFGSADTIAKFMTGGYHPMQIAGIRQSGLLIGVLLFVLLTRTNPLRTKKPKLQVFRGLCATVSGVLFVVGLRYIPLTDASSIAFVAPFFVTILGAVFLGEYVGVRRIVAITMGFVGTLVIIRPGFDSFHPAYLIVVFSAFLFATRQVVSRSLAGVDSTVTTVAFTAITSVCLLAVVQPFVWKPVAQEDILLFAIYAACSGFGELLVIKALEISQAVVVAPLQYTMIFWTTGYGYLIFGNLPDMFTVIGAGIIVASGLYTLLRTKARVPRVGPF</sequence>
<evidence type="ECO:0000259" key="2">
    <source>
        <dbReference type="Pfam" id="PF00892"/>
    </source>
</evidence>
<dbReference type="PANTHER" id="PTHR22911:SF103">
    <property type="entry name" value="BLR2811 PROTEIN"/>
    <property type="match status" value="1"/>
</dbReference>
<feature type="transmembrane region" description="Helical" evidence="1">
    <location>
        <begin position="12"/>
        <end position="33"/>
    </location>
</feature>
<feature type="transmembrane region" description="Helical" evidence="1">
    <location>
        <begin position="101"/>
        <end position="120"/>
    </location>
</feature>
<evidence type="ECO:0000313" key="4">
    <source>
        <dbReference type="Proteomes" id="UP000184085"/>
    </source>
</evidence>
<dbReference type="SUPFAM" id="SSF103481">
    <property type="entry name" value="Multidrug resistance efflux transporter EmrE"/>
    <property type="match status" value="2"/>
</dbReference>
<evidence type="ECO:0000313" key="3">
    <source>
        <dbReference type="EMBL" id="SCM67391.1"/>
    </source>
</evidence>
<feature type="transmembrane region" description="Helical" evidence="1">
    <location>
        <begin position="238"/>
        <end position="258"/>
    </location>
</feature>
<accession>A0A1M4MXT3</accession>
<feature type="domain" description="EamA" evidence="2">
    <location>
        <begin position="152"/>
        <end position="276"/>
    </location>
</feature>
<dbReference type="EMBL" id="FMJB01000046">
    <property type="protein sequence ID" value="SCM67391.1"/>
    <property type="molecule type" value="Genomic_DNA"/>
</dbReference>
<proteinExistence type="predicted"/>
<dbReference type="Proteomes" id="UP000184085">
    <property type="component" value="Unassembled WGS sequence"/>
</dbReference>
<dbReference type="InterPro" id="IPR037185">
    <property type="entry name" value="EmrE-like"/>
</dbReference>
<feature type="transmembrane region" description="Helical" evidence="1">
    <location>
        <begin position="127"/>
        <end position="146"/>
    </location>
</feature>
<dbReference type="RefSeq" id="WP_218157034.1">
    <property type="nucleotide sequence ID" value="NZ_FMJB01000046.1"/>
</dbReference>
<keyword evidence="1" id="KW-0812">Transmembrane</keyword>
<feature type="transmembrane region" description="Helical" evidence="1">
    <location>
        <begin position="45"/>
        <end position="63"/>
    </location>
</feature>
<reference evidence="4" key="1">
    <citation type="submission" date="2016-09" db="EMBL/GenBank/DDBJ databases">
        <authorList>
            <person name="Wibberg D."/>
        </authorList>
    </citation>
    <scope>NUCLEOTIDE SEQUENCE [LARGE SCALE GENOMIC DNA]</scope>
</reference>
<feature type="domain" description="EamA" evidence="2">
    <location>
        <begin position="11"/>
        <end position="142"/>
    </location>
</feature>